<evidence type="ECO:0000313" key="2">
    <source>
        <dbReference type="Proteomes" id="UP000789525"/>
    </source>
</evidence>
<name>A0ACA9L5Y1_9GLOM</name>
<protein>
    <submittedName>
        <fullName evidence="1">3302_t:CDS:1</fullName>
    </submittedName>
</protein>
<keyword evidence="2" id="KW-1185">Reference proteome</keyword>
<reference evidence="1" key="1">
    <citation type="submission" date="2021-06" db="EMBL/GenBank/DDBJ databases">
        <authorList>
            <person name="Kallberg Y."/>
            <person name="Tangrot J."/>
            <person name="Rosling A."/>
        </authorList>
    </citation>
    <scope>NUCLEOTIDE SEQUENCE</scope>
    <source>
        <strain evidence="1">CL356</strain>
    </source>
</reference>
<evidence type="ECO:0000313" key="1">
    <source>
        <dbReference type="EMBL" id="CAG8509104.1"/>
    </source>
</evidence>
<dbReference type="EMBL" id="CAJVPT010004526">
    <property type="protein sequence ID" value="CAG8509104.1"/>
    <property type="molecule type" value="Genomic_DNA"/>
</dbReference>
<accession>A0ACA9L5Y1</accession>
<gene>
    <name evidence="1" type="ORF">ACOLOM_LOCUS3137</name>
</gene>
<comment type="caution">
    <text evidence="1">The sequence shown here is derived from an EMBL/GenBank/DDBJ whole genome shotgun (WGS) entry which is preliminary data.</text>
</comment>
<sequence length="67" mass="7653">MNVTHIEFKHLDSKKYNSEKRQGLKEAKLQVLDTTPIHRLADGSVIDNSSDSTEKIDMDELARLNVQ</sequence>
<dbReference type="Proteomes" id="UP000789525">
    <property type="component" value="Unassembled WGS sequence"/>
</dbReference>
<organism evidence="1 2">
    <name type="scientific">Acaulospora colombiana</name>
    <dbReference type="NCBI Taxonomy" id="27376"/>
    <lineage>
        <taxon>Eukaryota</taxon>
        <taxon>Fungi</taxon>
        <taxon>Fungi incertae sedis</taxon>
        <taxon>Mucoromycota</taxon>
        <taxon>Glomeromycotina</taxon>
        <taxon>Glomeromycetes</taxon>
        <taxon>Diversisporales</taxon>
        <taxon>Acaulosporaceae</taxon>
        <taxon>Acaulospora</taxon>
    </lineage>
</organism>
<proteinExistence type="predicted"/>